<keyword evidence="9 12" id="KW-0472">Membrane</keyword>
<dbReference type="Gene3D" id="3.40.50.300">
    <property type="entry name" value="P-loop containing nucleotide triphosphate hydrolases"/>
    <property type="match status" value="1"/>
</dbReference>
<comment type="subcellular location">
    <subcellularLocation>
        <location evidence="1">Endoplasmic reticulum membrane</location>
        <topology evidence="1">Single-pass membrane protein</topology>
    </subcellularLocation>
    <subcellularLocation>
        <location evidence="2">Nucleus membrane</location>
        <topology evidence="2">Single-pass membrane protein</topology>
    </subcellularLocation>
</comment>
<keyword evidence="8 12" id="KW-1133">Transmembrane helix</keyword>
<evidence type="ECO:0000256" key="4">
    <source>
        <dbReference type="ARBA" id="ARBA00011335"/>
    </source>
</evidence>
<evidence type="ECO:0000256" key="5">
    <source>
        <dbReference type="ARBA" id="ARBA00017467"/>
    </source>
</evidence>
<evidence type="ECO:0000256" key="12">
    <source>
        <dbReference type="SAM" id="Phobius"/>
    </source>
</evidence>
<dbReference type="InterPro" id="IPR013969">
    <property type="entry name" value="Oligosacch_biosynth_Alg14"/>
</dbReference>
<dbReference type="SUPFAM" id="SSF52540">
    <property type="entry name" value="P-loop containing nucleoside triphosphate hydrolases"/>
    <property type="match status" value="1"/>
</dbReference>
<evidence type="ECO:0000256" key="9">
    <source>
        <dbReference type="ARBA" id="ARBA00023136"/>
    </source>
</evidence>
<name>A0A168BAI7_CORFA</name>
<dbReference type="OrthoDB" id="25896at2759"/>
<dbReference type="GO" id="GO:0004577">
    <property type="term" value="F:N-acetylglucosaminyldiphosphodolichol N-acetylglucosaminyltransferase activity"/>
    <property type="evidence" value="ECO:0007669"/>
    <property type="project" value="TreeGrafter"/>
</dbReference>
<dbReference type="AlphaFoldDB" id="A0A168BAI7"/>
<feature type="transmembrane region" description="Helical" evidence="12">
    <location>
        <begin position="403"/>
        <end position="422"/>
    </location>
</feature>
<keyword evidence="14" id="KW-1185">Reference proteome</keyword>
<evidence type="ECO:0000313" key="14">
    <source>
        <dbReference type="Proteomes" id="UP000076744"/>
    </source>
</evidence>
<dbReference type="Pfam" id="PF08660">
    <property type="entry name" value="Alg14"/>
    <property type="match status" value="1"/>
</dbReference>
<gene>
    <name evidence="13" type="ORF">ISF_03120</name>
</gene>
<dbReference type="GO" id="GO:0031965">
    <property type="term" value="C:nuclear membrane"/>
    <property type="evidence" value="ECO:0007669"/>
    <property type="project" value="UniProtKB-SubCell"/>
</dbReference>
<evidence type="ECO:0000313" key="13">
    <source>
        <dbReference type="EMBL" id="OAA69850.1"/>
    </source>
</evidence>
<accession>A0A168BAI7</accession>
<dbReference type="PANTHER" id="PTHR12154:SF4">
    <property type="entry name" value="UDP-N-ACETYLGLUCOSAMINE TRANSFERASE SUBUNIT ALG14 HOMOLOG"/>
    <property type="match status" value="1"/>
</dbReference>
<evidence type="ECO:0000256" key="1">
    <source>
        <dbReference type="ARBA" id="ARBA00004389"/>
    </source>
</evidence>
<feature type="region of interest" description="Disordered" evidence="11">
    <location>
        <begin position="99"/>
        <end position="160"/>
    </location>
</feature>
<comment type="subunit">
    <text evidence="4">Heterodimer with ALG13 to form a functional enzyme.</text>
</comment>
<proteinExistence type="inferred from homology"/>
<organism evidence="13 14">
    <name type="scientific">Cordyceps fumosorosea (strain ARSEF 2679)</name>
    <name type="common">Isaria fumosorosea</name>
    <dbReference type="NCBI Taxonomy" id="1081104"/>
    <lineage>
        <taxon>Eukaryota</taxon>
        <taxon>Fungi</taxon>
        <taxon>Dikarya</taxon>
        <taxon>Ascomycota</taxon>
        <taxon>Pezizomycotina</taxon>
        <taxon>Sordariomycetes</taxon>
        <taxon>Hypocreomycetidae</taxon>
        <taxon>Hypocreales</taxon>
        <taxon>Cordycipitaceae</taxon>
        <taxon>Cordyceps</taxon>
    </lineage>
</organism>
<comment type="similarity">
    <text evidence="3">Belongs to the ALG14 family.</text>
</comment>
<dbReference type="GO" id="GO:0003924">
    <property type="term" value="F:GTPase activity"/>
    <property type="evidence" value="ECO:0007669"/>
    <property type="project" value="InterPro"/>
</dbReference>
<evidence type="ECO:0000256" key="3">
    <source>
        <dbReference type="ARBA" id="ARBA00009731"/>
    </source>
</evidence>
<evidence type="ECO:0000256" key="8">
    <source>
        <dbReference type="ARBA" id="ARBA00022989"/>
    </source>
</evidence>
<dbReference type="STRING" id="1081104.A0A168BAI7"/>
<dbReference type="GO" id="GO:0043541">
    <property type="term" value="C:UDP-N-acetylglucosamine transferase complex"/>
    <property type="evidence" value="ECO:0007669"/>
    <property type="project" value="TreeGrafter"/>
</dbReference>
<dbReference type="GO" id="GO:0006488">
    <property type="term" value="P:dolichol-linked oligosaccharide biosynthetic process"/>
    <property type="evidence" value="ECO:0007669"/>
    <property type="project" value="InterPro"/>
</dbReference>
<dbReference type="SMART" id="SM00174">
    <property type="entry name" value="RHO"/>
    <property type="match status" value="1"/>
</dbReference>
<reference evidence="13 14" key="1">
    <citation type="journal article" date="2016" name="Genome Biol. Evol.">
        <title>Divergent and convergent evolution of fungal pathogenicity.</title>
        <authorList>
            <person name="Shang Y."/>
            <person name="Xiao G."/>
            <person name="Zheng P."/>
            <person name="Cen K."/>
            <person name="Zhan S."/>
            <person name="Wang C."/>
        </authorList>
    </citation>
    <scope>NUCLEOTIDE SEQUENCE [LARGE SCALE GENOMIC DNA]</scope>
    <source>
        <strain evidence="13 14">ARSEF 2679</strain>
    </source>
</reference>
<dbReference type="Pfam" id="PF00071">
    <property type="entry name" value="Ras"/>
    <property type="match status" value="1"/>
</dbReference>
<feature type="compositionally biased region" description="Acidic residues" evidence="11">
    <location>
        <begin position="136"/>
        <end position="148"/>
    </location>
</feature>
<evidence type="ECO:0000256" key="6">
    <source>
        <dbReference type="ARBA" id="ARBA00022692"/>
    </source>
</evidence>
<protein>
    <recommendedName>
        <fullName evidence="5">UDP-N-acetylglucosamine transferase subunit ALG14</fullName>
    </recommendedName>
    <alternativeName>
        <fullName evidence="10">Asparagine-linked glycosylation protein 14</fullName>
    </alternativeName>
</protein>
<dbReference type="PANTHER" id="PTHR12154">
    <property type="entry name" value="GLYCOSYL TRANSFERASE-RELATED"/>
    <property type="match status" value="1"/>
</dbReference>
<dbReference type="RefSeq" id="XP_018706454.1">
    <property type="nucleotide sequence ID" value="XM_018846726.1"/>
</dbReference>
<evidence type="ECO:0000256" key="2">
    <source>
        <dbReference type="ARBA" id="ARBA00004590"/>
    </source>
</evidence>
<dbReference type="GO" id="GO:0005525">
    <property type="term" value="F:GTP binding"/>
    <property type="evidence" value="ECO:0007669"/>
    <property type="project" value="InterPro"/>
</dbReference>
<comment type="caution">
    <text evidence="13">The sequence shown here is derived from an EMBL/GenBank/DDBJ whole genome shotgun (WGS) entry which is preliminary data.</text>
</comment>
<keyword evidence="7" id="KW-0256">Endoplasmic reticulum</keyword>
<dbReference type="InterPro" id="IPR027417">
    <property type="entry name" value="P-loop_NTPase"/>
</dbReference>
<dbReference type="GeneID" id="30019412"/>
<evidence type="ECO:0000256" key="11">
    <source>
        <dbReference type="SAM" id="MobiDB-lite"/>
    </source>
</evidence>
<dbReference type="EMBL" id="AZHB01000005">
    <property type="protein sequence ID" value="OAA69850.1"/>
    <property type="molecule type" value="Genomic_DNA"/>
</dbReference>
<sequence length="642" mass="70903">MSDHDSAIDINSWRHSVPSRLEREDPFANDGFGERPVTRLLVQTFREQDDESGRPASRLSVFRARLFPSKKLQRNNRVGYDIDDQSTIYQRPSTVLSMHTKTTTPKKKKKKLLGGGGGLLTGLFRRGGGRKRSREEFEDDDDNDDGEGETLVSSVGRPSAVVEPVPGKPLHLNFLFVGCPSSGQTSLLYRIRYGYFPDTSVMPRTRYETYTHQPRCNGAARVELWDTSGAPDLATVQLLAHIHWDVIFLCFDISDAASLQAIVAWRPLQWKFTAEALFSTIKALPPRLRLLGTKKDLRWRGAASSARRFSLGYYYQLPASASARGALAAAAACVSSAQGAWQARCIDAKYGECSALTGEGADRLVEEAAAEATRAIVEKDLAAASLVVVAGIVLSTFSLRVTLLLTISLTLLLAIFITVRHIQIVSAKRRVRWPLARQPSSPRRRRVDDYRLFVLGSGGHTREMLMMMDDGACDFAPSSHRRYLISSGDDVSAHHARDHEAGLPGTHDVVRVARARRVHQSLLTTPASALRSILDIVPALLSPPPKGARRYPSLVFSNGPATGFFVALVIRALKMAWVVPQDCMRFVYVESWARISTLSLTGRLLLHTGLADFFAVQHAQVAARYGVPDVGQVVFNARRDVT</sequence>
<dbReference type="InterPro" id="IPR001806">
    <property type="entry name" value="Small_GTPase"/>
</dbReference>
<dbReference type="Proteomes" id="UP000076744">
    <property type="component" value="Unassembled WGS sequence"/>
</dbReference>
<evidence type="ECO:0000256" key="10">
    <source>
        <dbReference type="ARBA" id="ARBA00032062"/>
    </source>
</evidence>
<keyword evidence="6 12" id="KW-0812">Transmembrane</keyword>
<evidence type="ECO:0000256" key="7">
    <source>
        <dbReference type="ARBA" id="ARBA00022824"/>
    </source>
</evidence>